<evidence type="ECO:0000313" key="1">
    <source>
        <dbReference type="EMBL" id="KAF9792997.1"/>
    </source>
</evidence>
<sequence length="566" mass="63748">MRGTISISPPLALHSAASRPTTTRHCLLLRSCPLYPQNSTATMQESPVRLLSFDTLCPIFELAVGAGKTPEETTEIPLTLSQVCTTWRQSALRHAPLWTSVLLDAYGDRSLERATEFLSRSRTLPVCFTLDVRGVPDVSPSLKAPVGFLAPYAHRLRTLRVRGATTAPPVHQFLRYLDFTLADLKEFEIIWGKPTTRPARCFPVILQNQIPASLLPYYLNLSPHDKFTNLTRFALKTFDHRLEIKLDQVLEILGGNPKLESLELQGFYFDYEDDEFYHDDDQETEKLIPQLPHLRFLSLKRCLSGAFLPRINVPPTTNVVLAANDPWLDDGGFDDDTPSIIYALPPNFYELSFIVNFQNVDFEIQDSGITLRFSQPGGHYLLIEQVPDPDDILNNTTIEEIALASVTCFVTNAFGPVKTLRAINRLSESKRRILRDADPRETRAWLSPLSHLEKVEISYFPLNFLEGFSGDKDRQELPMAAKDVTLTLYSDDIGDFAELMAWVKARVEARLSFEKLEIALDCSVTPPADEKFVDSLRSSLAEYIQDVVVKVLHSPREDGPPGSLDV</sequence>
<evidence type="ECO:0000313" key="2">
    <source>
        <dbReference type="Proteomes" id="UP000736335"/>
    </source>
</evidence>
<protein>
    <recommendedName>
        <fullName evidence="3">F-box domain-containing protein</fullName>
    </recommendedName>
</protein>
<organism evidence="1 2">
    <name type="scientific">Thelephora terrestris</name>
    <dbReference type="NCBI Taxonomy" id="56493"/>
    <lineage>
        <taxon>Eukaryota</taxon>
        <taxon>Fungi</taxon>
        <taxon>Dikarya</taxon>
        <taxon>Basidiomycota</taxon>
        <taxon>Agaricomycotina</taxon>
        <taxon>Agaricomycetes</taxon>
        <taxon>Thelephorales</taxon>
        <taxon>Thelephoraceae</taxon>
        <taxon>Thelephora</taxon>
    </lineage>
</organism>
<reference evidence="1" key="1">
    <citation type="journal article" date="2020" name="Nat. Commun.">
        <title>Large-scale genome sequencing of mycorrhizal fungi provides insights into the early evolution of symbiotic traits.</title>
        <authorList>
            <person name="Miyauchi S."/>
            <person name="Kiss E."/>
            <person name="Kuo A."/>
            <person name="Drula E."/>
            <person name="Kohler A."/>
            <person name="Sanchez-Garcia M."/>
            <person name="Morin E."/>
            <person name="Andreopoulos B."/>
            <person name="Barry K.W."/>
            <person name="Bonito G."/>
            <person name="Buee M."/>
            <person name="Carver A."/>
            <person name="Chen C."/>
            <person name="Cichocki N."/>
            <person name="Clum A."/>
            <person name="Culley D."/>
            <person name="Crous P.W."/>
            <person name="Fauchery L."/>
            <person name="Girlanda M."/>
            <person name="Hayes R.D."/>
            <person name="Keri Z."/>
            <person name="LaButti K."/>
            <person name="Lipzen A."/>
            <person name="Lombard V."/>
            <person name="Magnuson J."/>
            <person name="Maillard F."/>
            <person name="Murat C."/>
            <person name="Nolan M."/>
            <person name="Ohm R.A."/>
            <person name="Pangilinan J."/>
            <person name="Pereira M.F."/>
            <person name="Perotto S."/>
            <person name="Peter M."/>
            <person name="Pfister S."/>
            <person name="Riley R."/>
            <person name="Sitrit Y."/>
            <person name="Stielow J.B."/>
            <person name="Szollosi G."/>
            <person name="Zifcakova L."/>
            <person name="Stursova M."/>
            <person name="Spatafora J.W."/>
            <person name="Tedersoo L."/>
            <person name="Vaario L.M."/>
            <person name="Yamada A."/>
            <person name="Yan M."/>
            <person name="Wang P."/>
            <person name="Xu J."/>
            <person name="Bruns T."/>
            <person name="Baldrian P."/>
            <person name="Vilgalys R."/>
            <person name="Dunand C."/>
            <person name="Henrissat B."/>
            <person name="Grigoriev I.V."/>
            <person name="Hibbett D."/>
            <person name="Nagy L.G."/>
            <person name="Martin F.M."/>
        </authorList>
    </citation>
    <scope>NUCLEOTIDE SEQUENCE</scope>
    <source>
        <strain evidence="1">UH-Tt-Lm1</strain>
    </source>
</reference>
<accession>A0A9P6HSY6</accession>
<keyword evidence="2" id="KW-1185">Reference proteome</keyword>
<proteinExistence type="predicted"/>
<dbReference type="OrthoDB" id="2901673at2759"/>
<name>A0A9P6HSY6_9AGAM</name>
<comment type="caution">
    <text evidence="1">The sequence shown here is derived from an EMBL/GenBank/DDBJ whole genome shotgun (WGS) entry which is preliminary data.</text>
</comment>
<dbReference type="EMBL" id="WIUZ02000001">
    <property type="protein sequence ID" value="KAF9792997.1"/>
    <property type="molecule type" value="Genomic_DNA"/>
</dbReference>
<dbReference type="AlphaFoldDB" id="A0A9P6HSY6"/>
<gene>
    <name evidence="1" type="ORF">BJ322DRAFT_94900</name>
</gene>
<dbReference type="Proteomes" id="UP000736335">
    <property type="component" value="Unassembled WGS sequence"/>
</dbReference>
<reference evidence="1" key="2">
    <citation type="submission" date="2020-11" db="EMBL/GenBank/DDBJ databases">
        <authorList>
            <consortium name="DOE Joint Genome Institute"/>
            <person name="Kuo A."/>
            <person name="Miyauchi S."/>
            <person name="Kiss E."/>
            <person name="Drula E."/>
            <person name="Kohler A."/>
            <person name="Sanchez-Garcia M."/>
            <person name="Andreopoulos B."/>
            <person name="Barry K.W."/>
            <person name="Bonito G."/>
            <person name="Buee M."/>
            <person name="Carver A."/>
            <person name="Chen C."/>
            <person name="Cichocki N."/>
            <person name="Clum A."/>
            <person name="Culley D."/>
            <person name="Crous P.W."/>
            <person name="Fauchery L."/>
            <person name="Girlanda M."/>
            <person name="Hayes R."/>
            <person name="Keri Z."/>
            <person name="Labutti K."/>
            <person name="Lipzen A."/>
            <person name="Lombard V."/>
            <person name="Magnuson J."/>
            <person name="Maillard F."/>
            <person name="Morin E."/>
            <person name="Murat C."/>
            <person name="Nolan M."/>
            <person name="Ohm R."/>
            <person name="Pangilinan J."/>
            <person name="Pereira M."/>
            <person name="Perotto S."/>
            <person name="Peter M."/>
            <person name="Riley R."/>
            <person name="Sitrit Y."/>
            <person name="Stielow B."/>
            <person name="Szollosi G."/>
            <person name="Zifcakova L."/>
            <person name="Stursova M."/>
            <person name="Spatafora J.W."/>
            <person name="Tedersoo L."/>
            <person name="Vaario L.-M."/>
            <person name="Yamada A."/>
            <person name="Yan M."/>
            <person name="Wang P."/>
            <person name="Xu J."/>
            <person name="Bruns T."/>
            <person name="Baldrian P."/>
            <person name="Vilgalys R."/>
            <person name="Henrissat B."/>
            <person name="Grigoriev I.V."/>
            <person name="Hibbett D."/>
            <person name="Nagy L.G."/>
            <person name="Martin F.M."/>
        </authorList>
    </citation>
    <scope>NUCLEOTIDE SEQUENCE</scope>
    <source>
        <strain evidence="1">UH-Tt-Lm1</strain>
    </source>
</reference>
<evidence type="ECO:0008006" key="3">
    <source>
        <dbReference type="Google" id="ProtNLM"/>
    </source>
</evidence>